<feature type="compositionally biased region" description="Gly residues" evidence="11">
    <location>
        <begin position="124"/>
        <end position="163"/>
    </location>
</feature>
<keyword evidence="4" id="KW-0813">Transport</keyword>
<reference evidence="13" key="1">
    <citation type="submission" date="2014-11" db="EMBL/GenBank/DDBJ databases">
        <authorList>
            <person name="Otto D Thomas"/>
            <person name="Naeem Raeece"/>
        </authorList>
    </citation>
    <scope>NUCLEOTIDE SEQUENCE</scope>
</reference>
<feature type="transmembrane region" description="Helical" evidence="12">
    <location>
        <begin position="277"/>
        <end position="298"/>
    </location>
</feature>
<keyword evidence="9" id="KW-0333">Golgi apparatus</keyword>
<dbReference type="PANTHER" id="PTHR14083">
    <property type="entry name" value="YIP1 INTERACTING FACTOR HOMOLOG YIF1 PROTEIN"/>
    <property type="match status" value="1"/>
</dbReference>
<evidence type="ECO:0000256" key="9">
    <source>
        <dbReference type="ARBA" id="ARBA00023034"/>
    </source>
</evidence>
<dbReference type="Pfam" id="PF03878">
    <property type="entry name" value="YIF1"/>
    <property type="match status" value="1"/>
</dbReference>
<sequence length="464" mass="46767">MSEARARSSPLRNPFGGGGQSQASGFATSDGAPSVGFFDSQWSEQPGLGAPSLASAPVSSAPSVVGSSTAPRSVSPIPGAPNMGGHRGPPSAGPPPQPMMSNPWGGAGPPMPPGGGSDQSAGVGMVGMGCMGETGGDGPWGGGGGGHPNGGGVGPPGRPEGAGGMGVVPPPHQGGQGAQPWGGFNPGDPMQQAAIAMGSQLVGANMEQAQKQMSAGFSVYLVTVRRYFNVSHESVLRKLGNMLVPFLSSVKKDPHSFTGDFGDVEKPAVPGHLMPDLYIPLMGYITFILMCGLARGAVGEFHPEVLGTSASFALGMVLLEVVVVRGGYFVLGASGVATLEILATAGSKFVHLCLVILIGLTMAGTWLYWLAFLILAGAAAFNALQQLGGLHVRRAATDAGWSPSNHSPAAQLRLFALIVAAAQVPLCWLLTPSFVAKSAVAAAKLLQARAKQGLGDLGAEGGPI</sequence>
<evidence type="ECO:0000256" key="11">
    <source>
        <dbReference type="SAM" id="MobiDB-lite"/>
    </source>
</evidence>
<evidence type="ECO:0000256" key="10">
    <source>
        <dbReference type="ARBA" id="ARBA00023136"/>
    </source>
</evidence>
<feature type="transmembrane region" description="Helical" evidence="12">
    <location>
        <begin position="412"/>
        <end position="431"/>
    </location>
</feature>
<comment type="similarity">
    <text evidence="3">Belongs to the YIF1 family.</text>
</comment>
<accession>A0A0G4IG86</accession>
<evidence type="ECO:0000256" key="6">
    <source>
        <dbReference type="ARBA" id="ARBA00022824"/>
    </source>
</evidence>
<organism evidence="13">
    <name type="scientific">Chromera velia CCMP2878</name>
    <dbReference type="NCBI Taxonomy" id="1169474"/>
    <lineage>
        <taxon>Eukaryota</taxon>
        <taxon>Sar</taxon>
        <taxon>Alveolata</taxon>
        <taxon>Colpodellida</taxon>
        <taxon>Chromeraceae</taxon>
        <taxon>Chromera</taxon>
    </lineage>
</organism>
<proteinExistence type="inferred from homology"/>
<evidence type="ECO:0000256" key="2">
    <source>
        <dbReference type="ARBA" id="ARBA00004653"/>
    </source>
</evidence>
<dbReference type="GO" id="GO:0005793">
    <property type="term" value="C:endoplasmic reticulum-Golgi intermediate compartment"/>
    <property type="evidence" value="ECO:0007669"/>
    <property type="project" value="TreeGrafter"/>
</dbReference>
<feature type="transmembrane region" description="Helical" evidence="12">
    <location>
        <begin position="310"/>
        <end position="331"/>
    </location>
</feature>
<dbReference type="GO" id="GO:0015031">
    <property type="term" value="P:protein transport"/>
    <property type="evidence" value="ECO:0007669"/>
    <property type="project" value="UniProtKB-KW"/>
</dbReference>
<comment type="subcellular location">
    <subcellularLocation>
        <location evidence="1">Endoplasmic reticulum membrane</location>
        <topology evidence="1">Multi-pass membrane protein</topology>
    </subcellularLocation>
    <subcellularLocation>
        <location evidence="2">Golgi apparatus membrane</location>
        <topology evidence="2">Multi-pass membrane protein</topology>
    </subcellularLocation>
</comment>
<keyword evidence="10 12" id="KW-0472">Membrane</keyword>
<dbReference type="GO" id="GO:0006888">
    <property type="term" value="P:endoplasmic reticulum to Golgi vesicle-mediated transport"/>
    <property type="evidence" value="ECO:0007669"/>
    <property type="project" value="InterPro"/>
</dbReference>
<evidence type="ECO:0000256" key="5">
    <source>
        <dbReference type="ARBA" id="ARBA00022692"/>
    </source>
</evidence>
<dbReference type="PANTHER" id="PTHR14083:SF0">
    <property type="entry name" value="YIP1D-INTERACTING FACTOR 1, ISOFORM C"/>
    <property type="match status" value="1"/>
</dbReference>
<feature type="compositionally biased region" description="Low complexity" evidence="11">
    <location>
        <begin position="48"/>
        <end position="68"/>
    </location>
</feature>
<feature type="region of interest" description="Disordered" evidence="11">
    <location>
        <begin position="1"/>
        <end position="163"/>
    </location>
</feature>
<keyword evidence="5 12" id="KW-0812">Transmembrane</keyword>
<dbReference type="GO" id="GO:0000139">
    <property type="term" value="C:Golgi membrane"/>
    <property type="evidence" value="ECO:0007669"/>
    <property type="project" value="UniProtKB-SubCell"/>
</dbReference>
<dbReference type="VEuPathDB" id="CryptoDB:Cvel_14169"/>
<evidence type="ECO:0000256" key="3">
    <source>
        <dbReference type="ARBA" id="ARBA00009727"/>
    </source>
</evidence>
<gene>
    <name evidence="13" type="ORF">Cvel_14169</name>
</gene>
<dbReference type="AlphaFoldDB" id="A0A0G4IG86"/>
<keyword evidence="7" id="KW-0653">Protein transport</keyword>
<evidence type="ECO:0000313" key="13">
    <source>
        <dbReference type="EMBL" id="CEM56181.1"/>
    </source>
</evidence>
<evidence type="ECO:0000256" key="8">
    <source>
        <dbReference type="ARBA" id="ARBA00022989"/>
    </source>
</evidence>
<feature type="transmembrane region" description="Helical" evidence="12">
    <location>
        <begin position="338"/>
        <end position="360"/>
    </location>
</feature>
<dbReference type="EMBL" id="CDMZ01005950">
    <property type="protein sequence ID" value="CEM56181.1"/>
    <property type="molecule type" value="Genomic_DNA"/>
</dbReference>
<evidence type="ECO:0000256" key="4">
    <source>
        <dbReference type="ARBA" id="ARBA00022448"/>
    </source>
</evidence>
<keyword evidence="8 12" id="KW-1133">Transmembrane helix</keyword>
<name>A0A0G4IG86_9ALVE</name>
<dbReference type="GO" id="GO:0030134">
    <property type="term" value="C:COPII-coated ER to Golgi transport vesicle"/>
    <property type="evidence" value="ECO:0007669"/>
    <property type="project" value="TreeGrafter"/>
</dbReference>
<dbReference type="GO" id="GO:0005789">
    <property type="term" value="C:endoplasmic reticulum membrane"/>
    <property type="evidence" value="ECO:0007669"/>
    <property type="project" value="UniProtKB-SubCell"/>
</dbReference>
<keyword evidence="6" id="KW-0256">Endoplasmic reticulum</keyword>
<evidence type="ECO:0000256" key="7">
    <source>
        <dbReference type="ARBA" id="ARBA00022927"/>
    </source>
</evidence>
<evidence type="ECO:0000256" key="1">
    <source>
        <dbReference type="ARBA" id="ARBA00004477"/>
    </source>
</evidence>
<protein>
    <submittedName>
        <fullName evidence="13">Uncharacterized protein</fullName>
    </submittedName>
</protein>
<dbReference type="InterPro" id="IPR005578">
    <property type="entry name" value="Yif1_fam"/>
</dbReference>
<evidence type="ECO:0000256" key="12">
    <source>
        <dbReference type="SAM" id="Phobius"/>
    </source>
</evidence>